<evidence type="ECO:0000313" key="4">
    <source>
        <dbReference type="EMBL" id="AZS26670.1"/>
    </source>
</evidence>
<dbReference type="Proteomes" id="UP000256923">
    <property type="component" value="Chromosome 2"/>
</dbReference>
<sequence>MSMKHRIAFISLLLSTLNACSPENSAQALGTLERDRITFSTTANEIIRALPVAEGSAVHAGEVLVRLDTRNQQAVLAHALAEAAKAQAYLLKLSNGERQEDTAAAQAKVNRAQAKLTEALQNFKRVEELVGKKLLSQSEKDSATATRDAARAELDSAKEEFAKLTAGTRPEDIEQAQAALTAAKADVSLQQQKLDELTIVATRDGILDNLPYNLGERVPNNGIVAIIQASRIPYARVYVPAPHRLAVVPGAQFPVHIDGIKEPLQGTVRWVATEPSFTPYYALTENERARLMYLAEVDLPESAQSLPSGIPAQVDLARQK</sequence>
<dbReference type="EMBL" id="CP034673">
    <property type="protein sequence ID" value="AZS26670.1"/>
    <property type="molecule type" value="Genomic_DNA"/>
</dbReference>
<dbReference type="Gene3D" id="1.10.287.470">
    <property type="entry name" value="Helix hairpin bin"/>
    <property type="match status" value="3"/>
</dbReference>
<dbReference type="AlphaFoldDB" id="A0A289GEK6"/>
<dbReference type="InterPro" id="IPR050465">
    <property type="entry name" value="UPF0194_transport"/>
</dbReference>
<proteinExistence type="predicted"/>
<dbReference type="GO" id="GO:0030313">
    <property type="term" value="C:cell envelope"/>
    <property type="evidence" value="ECO:0007669"/>
    <property type="project" value="UniProtKB-SubCell"/>
</dbReference>
<organism evidence="4 5">
    <name type="scientific">Vibrio anguillarum</name>
    <name type="common">Listonella anguillarum</name>
    <dbReference type="NCBI Taxonomy" id="55601"/>
    <lineage>
        <taxon>Bacteria</taxon>
        <taxon>Pseudomonadati</taxon>
        <taxon>Pseudomonadota</taxon>
        <taxon>Gammaproteobacteria</taxon>
        <taxon>Vibrionales</taxon>
        <taxon>Vibrionaceae</taxon>
        <taxon>Vibrio</taxon>
    </lineage>
</organism>
<dbReference type="Pfam" id="PF25881">
    <property type="entry name" value="HH_YBHG"/>
    <property type="match status" value="1"/>
</dbReference>
<dbReference type="PANTHER" id="PTHR32347">
    <property type="entry name" value="EFFLUX SYSTEM COMPONENT YKNX-RELATED"/>
    <property type="match status" value="1"/>
</dbReference>
<dbReference type="GeneID" id="83858650"/>
<dbReference type="Gene3D" id="2.40.50.100">
    <property type="match status" value="2"/>
</dbReference>
<reference evidence="4 5" key="1">
    <citation type="submission" date="2018-12" db="EMBL/GenBank/DDBJ databases">
        <title>Characterization and Draft Genome of Vibrio anguillarum J360 Marine Pathogen Isolated from an Outbreak in Lumpfish (Cyclopterus lumpus).</title>
        <authorList>
            <person name="Vasquez J.I."/>
            <person name="Cao T."/>
            <person name="Chakraborty S."/>
            <person name="Gnanagobal H."/>
            <person name="Wescot J."/>
            <person name="Boyce D."/>
            <person name="Santander J."/>
        </authorList>
    </citation>
    <scope>NUCLEOTIDE SEQUENCE [LARGE SCALE GENOMIC DNA]</scope>
    <source>
        <strain evidence="4 5">J360</strain>
    </source>
</reference>
<name>A0A289GEK6_VIBAN</name>
<dbReference type="SUPFAM" id="SSF111369">
    <property type="entry name" value="HlyD-like secretion proteins"/>
    <property type="match status" value="2"/>
</dbReference>
<keyword evidence="2" id="KW-0175">Coiled coil</keyword>
<protein>
    <submittedName>
        <fullName evidence="4">HlyD family efflux transporter periplasmic adaptor subunit</fullName>
    </submittedName>
</protein>
<dbReference type="PANTHER" id="PTHR32347:SF29">
    <property type="entry name" value="UPF0194 MEMBRANE PROTEIN YBHG"/>
    <property type="match status" value="1"/>
</dbReference>
<dbReference type="RefSeq" id="WP_019283062.1">
    <property type="nucleotide sequence ID" value="NZ_CP011467.1"/>
</dbReference>
<feature type="domain" description="YbhG-like alpha-helical hairpin" evidence="3">
    <location>
        <begin position="67"/>
        <end position="195"/>
    </location>
</feature>
<gene>
    <name evidence="4" type="ORF">DYL72_16875</name>
</gene>
<evidence type="ECO:0000256" key="2">
    <source>
        <dbReference type="ARBA" id="ARBA00023054"/>
    </source>
</evidence>
<evidence type="ECO:0000259" key="3">
    <source>
        <dbReference type="Pfam" id="PF25881"/>
    </source>
</evidence>
<dbReference type="InterPro" id="IPR059052">
    <property type="entry name" value="HH_YbhG-like"/>
</dbReference>
<evidence type="ECO:0000256" key="1">
    <source>
        <dbReference type="ARBA" id="ARBA00004196"/>
    </source>
</evidence>
<accession>A0A289GEK6</accession>
<evidence type="ECO:0000313" key="5">
    <source>
        <dbReference type="Proteomes" id="UP000256923"/>
    </source>
</evidence>
<comment type="subcellular location">
    <subcellularLocation>
        <location evidence="1">Cell envelope</location>
    </subcellularLocation>
</comment>
<dbReference type="Gene3D" id="2.40.30.170">
    <property type="match status" value="1"/>
</dbReference>